<protein>
    <recommendedName>
        <fullName evidence="3">SCP domain-containing protein</fullName>
    </recommendedName>
</protein>
<proteinExistence type="predicted"/>
<sequence length="200" mass="21813">MFHIESPSRPGFTGIQELDRAKFVQYAGPYVGETGSFGLGKGASKAFGDLLATVYHRAAFMYQSPRDIGIVVGTDKDQTVIVEFGYETKKQFNASNYFGSYPADKQTGVRLVAATELPNPFSDITLQEYATKTSYPVNVVSAEGTTLAVTSFTMTESGQTTALDVRLITKDNDPNKYVRANTAFLVGKAPFKPNTIYSVK</sequence>
<keyword evidence="2" id="KW-1185">Reference proteome</keyword>
<dbReference type="Proteomes" id="UP001163336">
    <property type="component" value="Chromosome"/>
</dbReference>
<organism evidence="1 2">
    <name type="scientific">Massilia varians</name>
    <dbReference type="NCBI Taxonomy" id="457921"/>
    <lineage>
        <taxon>Bacteria</taxon>
        <taxon>Pseudomonadati</taxon>
        <taxon>Pseudomonadota</taxon>
        <taxon>Betaproteobacteria</taxon>
        <taxon>Burkholderiales</taxon>
        <taxon>Oxalobacteraceae</taxon>
        <taxon>Telluria group</taxon>
        <taxon>Massilia</taxon>
    </lineage>
</organism>
<accession>A0ABN6TJK0</accession>
<evidence type="ECO:0008006" key="3">
    <source>
        <dbReference type="Google" id="ProtNLM"/>
    </source>
</evidence>
<gene>
    <name evidence="1" type="ORF">MasN3_36780</name>
</gene>
<dbReference type="EMBL" id="AP026966">
    <property type="protein sequence ID" value="BDT60184.1"/>
    <property type="molecule type" value="Genomic_DNA"/>
</dbReference>
<evidence type="ECO:0000313" key="2">
    <source>
        <dbReference type="Proteomes" id="UP001163336"/>
    </source>
</evidence>
<name>A0ABN6TJK0_9BURK</name>
<evidence type="ECO:0000313" key="1">
    <source>
        <dbReference type="EMBL" id="BDT60184.1"/>
    </source>
</evidence>
<dbReference type="RefSeq" id="WP_281909183.1">
    <property type="nucleotide sequence ID" value="NZ_AP026966.1"/>
</dbReference>
<reference evidence="1" key="1">
    <citation type="submission" date="2022-11" db="EMBL/GenBank/DDBJ databases">
        <title>Isolation and characterization of PLA-degrading bacterium Massilia sp. from Antarctic soil.</title>
        <authorList>
            <person name="Sato K."/>
            <person name="Gomez-Fuentes C."/>
            <person name="Ahmad S.A."/>
            <person name="Zulkharnain A."/>
        </authorList>
    </citation>
    <scope>NUCLEOTIDE SEQUENCE</scope>
    <source>
        <strain evidence="1">N-3</strain>
    </source>
</reference>